<protein>
    <submittedName>
        <fullName evidence="1">Uncharacterized protein</fullName>
    </submittedName>
</protein>
<name>A0A024Q7D0_9BACI</name>
<sequence>MNIEESGNFAKDVLNDIWSYNLYIADFERKANAI</sequence>
<organism evidence="1 2">
    <name type="scientific">Virgibacillus massiliensis</name>
    <dbReference type="NCBI Taxonomy" id="1462526"/>
    <lineage>
        <taxon>Bacteria</taxon>
        <taxon>Bacillati</taxon>
        <taxon>Bacillota</taxon>
        <taxon>Bacilli</taxon>
        <taxon>Bacillales</taxon>
        <taxon>Bacillaceae</taxon>
        <taxon>Virgibacillus</taxon>
    </lineage>
</organism>
<reference evidence="1 2" key="1">
    <citation type="submission" date="2014-03" db="EMBL/GenBank/DDBJ databases">
        <authorList>
            <person name="Urmite Genomes U."/>
        </authorList>
    </citation>
    <scope>NUCLEOTIDE SEQUENCE [LARGE SCALE GENOMIC DNA]</scope>
    <source>
        <strain evidence="1 2">Vm-5</strain>
    </source>
</reference>
<evidence type="ECO:0000313" key="1">
    <source>
        <dbReference type="EMBL" id="CDQ38202.1"/>
    </source>
</evidence>
<evidence type="ECO:0000313" key="2">
    <source>
        <dbReference type="Proteomes" id="UP000028875"/>
    </source>
</evidence>
<dbReference type="Proteomes" id="UP000028875">
    <property type="component" value="Unassembled WGS sequence"/>
</dbReference>
<dbReference type="EMBL" id="CCDP010000001">
    <property type="protein sequence ID" value="CDQ38202.1"/>
    <property type="molecule type" value="Genomic_DNA"/>
</dbReference>
<accession>A0A024Q7D0</accession>
<reference evidence="2" key="2">
    <citation type="submission" date="2014-05" db="EMBL/GenBank/DDBJ databases">
        <title>Draft genome sequence of Virgibacillus massiliensis Vm-5.</title>
        <authorList>
            <person name="Khelaifia S."/>
            <person name="Croce O."/>
            <person name="Lagier J.C."/>
            <person name="Raoult D."/>
        </authorList>
    </citation>
    <scope>NUCLEOTIDE SEQUENCE [LARGE SCALE GENOMIC DNA]</scope>
    <source>
        <strain evidence="2">Vm-5</strain>
    </source>
</reference>
<comment type="caution">
    <text evidence="1">The sequence shown here is derived from an EMBL/GenBank/DDBJ whole genome shotgun (WGS) entry which is preliminary data.</text>
</comment>
<dbReference type="STRING" id="1462526.BN990_00469"/>
<dbReference type="AlphaFoldDB" id="A0A024Q7D0"/>
<gene>
    <name evidence="1" type="ORF">BN990_00469</name>
</gene>
<keyword evidence="2" id="KW-1185">Reference proteome</keyword>
<proteinExistence type="predicted"/>